<dbReference type="InterPro" id="IPR014729">
    <property type="entry name" value="Rossmann-like_a/b/a_fold"/>
</dbReference>
<proteinExistence type="inferred from homology"/>
<dbReference type="PRINTS" id="PR01438">
    <property type="entry name" value="UNVRSLSTRESS"/>
</dbReference>
<dbReference type="Pfam" id="PF00582">
    <property type="entry name" value="Usp"/>
    <property type="match status" value="1"/>
</dbReference>
<dbReference type="HOGENOM" id="CLU_049301_11_2_2"/>
<accession>F0TCK3</accession>
<comment type="similarity">
    <text evidence="1">Belongs to the universal stress protein A family.</text>
</comment>
<dbReference type="eggNOG" id="arCOG02053">
    <property type="taxonomic scope" value="Archaea"/>
</dbReference>
<evidence type="ECO:0000313" key="4">
    <source>
        <dbReference type="Proteomes" id="UP000007490"/>
    </source>
</evidence>
<dbReference type="SUPFAM" id="SSF52402">
    <property type="entry name" value="Adenine nucleotide alpha hydrolases-like"/>
    <property type="match status" value="1"/>
</dbReference>
<name>F0TCK3_METLA</name>
<dbReference type="PANTHER" id="PTHR46268:SF6">
    <property type="entry name" value="UNIVERSAL STRESS PROTEIN UP12"/>
    <property type="match status" value="1"/>
</dbReference>
<dbReference type="InterPro" id="IPR006015">
    <property type="entry name" value="Universal_stress_UspA"/>
</dbReference>
<keyword evidence="4" id="KW-1185">Reference proteome</keyword>
<sequence length="147" mass="16368">MKKILLPTDGSENSEKAGEYAISLADISGADILVLNVIDTYYLNALPQRDLRKSLEEELRADGKKAVENFKAKLEESQCEGYCKNIKFRVLIKEGKPSEVILKTIDEEGIDQVIMGKSGKHGIEEFLLGQTTERVVRESKVPVNVIS</sequence>
<dbReference type="AlphaFoldDB" id="F0TCK3"/>
<dbReference type="Gene3D" id="3.40.50.620">
    <property type="entry name" value="HUPs"/>
    <property type="match status" value="1"/>
</dbReference>
<dbReference type="PANTHER" id="PTHR46268">
    <property type="entry name" value="STRESS RESPONSE PROTEIN NHAX"/>
    <property type="match status" value="1"/>
</dbReference>
<organism evidence="3 4">
    <name type="scientific">Methanobacterium lacus (strain AL-21)</name>
    <dbReference type="NCBI Taxonomy" id="877455"/>
    <lineage>
        <taxon>Archaea</taxon>
        <taxon>Methanobacteriati</taxon>
        <taxon>Methanobacteriota</taxon>
        <taxon>Methanomada group</taxon>
        <taxon>Methanobacteria</taxon>
        <taxon>Methanobacteriales</taxon>
        <taxon>Methanobacteriaceae</taxon>
        <taxon>Methanobacterium</taxon>
    </lineage>
</organism>
<gene>
    <name evidence="3" type="ordered locus">Metbo_1033</name>
</gene>
<dbReference type="RefSeq" id="WP_013644631.1">
    <property type="nucleotide sequence ID" value="NC_015216.1"/>
</dbReference>
<dbReference type="KEGG" id="mel:Metbo_1033"/>
<reference evidence="3 4" key="2">
    <citation type="journal article" date="2014" name="Int. J. Syst. Evol. Microbiol.">
        <title>Methanobacterium paludis sp. nov. and a novel strain of Methanobacterium lacus isolated from northern peatlands.</title>
        <authorList>
            <person name="Cadillo-Quiroz H."/>
            <person name="Brauer S.L."/>
            <person name="Goodson N."/>
            <person name="Yavitt J.B."/>
            <person name="Zinder S.H."/>
        </authorList>
    </citation>
    <scope>NUCLEOTIDE SEQUENCE [LARGE SCALE GENOMIC DNA]</scope>
    <source>
        <strain evidence="3 4">AL-21</strain>
    </source>
</reference>
<dbReference type="EMBL" id="CP002551">
    <property type="protein sequence ID" value="ADZ09280.1"/>
    <property type="molecule type" value="Genomic_DNA"/>
</dbReference>
<dbReference type="GeneID" id="10277482"/>
<dbReference type="Proteomes" id="UP000007490">
    <property type="component" value="Chromosome"/>
</dbReference>
<feature type="domain" description="UspA" evidence="2">
    <location>
        <begin position="1"/>
        <end position="146"/>
    </location>
</feature>
<evidence type="ECO:0000256" key="1">
    <source>
        <dbReference type="ARBA" id="ARBA00008791"/>
    </source>
</evidence>
<dbReference type="InterPro" id="IPR006016">
    <property type="entry name" value="UspA"/>
</dbReference>
<evidence type="ECO:0000259" key="2">
    <source>
        <dbReference type="Pfam" id="PF00582"/>
    </source>
</evidence>
<dbReference type="CDD" id="cd00293">
    <property type="entry name" value="USP-like"/>
    <property type="match status" value="1"/>
</dbReference>
<evidence type="ECO:0000313" key="3">
    <source>
        <dbReference type="EMBL" id="ADZ09280.1"/>
    </source>
</evidence>
<protein>
    <submittedName>
        <fullName evidence="3">UspA domain-containing protein</fullName>
    </submittedName>
</protein>
<dbReference type="STRING" id="877455.Metbo_1033"/>
<reference evidence="4" key="1">
    <citation type="submission" date="2011-02" db="EMBL/GenBank/DDBJ databases">
        <title>Complete sequence of Methanobacterium sp. AL-21.</title>
        <authorList>
            <consortium name="US DOE Joint Genome Institute"/>
            <person name="Lucas S."/>
            <person name="Copeland A."/>
            <person name="Lapidus A."/>
            <person name="Cheng J.-F."/>
            <person name="Goodwin L."/>
            <person name="Pitluck S."/>
            <person name="Chertkov O."/>
            <person name="Detter J.C."/>
            <person name="Han C."/>
            <person name="Tapia R."/>
            <person name="Land M."/>
            <person name="Hauser L."/>
            <person name="Kyrpides N."/>
            <person name="Ivanova N."/>
            <person name="Mikhailova N."/>
            <person name="Pagani I."/>
            <person name="Cadillo-Quiroz H."/>
            <person name="Imachi H."/>
            <person name="Zinder S."/>
            <person name="Liu W."/>
            <person name="Woyke T."/>
        </authorList>
    </citation>
    <scope>NUCLEOTIDE SEQUENCE [LARGE SCALE GENOMIC DNA]</scope>
    <source>
        <strain evidence="4">AL-21</strain>
    </source>
</reference>
<dbReference type="OrthoDB" id="105697at2157"/>